<organism evidence="1 2">
    <name type="scientific">Labedella gwakjiensis</name>
    <dbReference type="NCBI Taxonomy" id="390269"/>
    <lineage>
        <taxon>Bacteria</taxon>
        <taxon>Bacillati</taxon>
        <taxon>Actinomycetota</taxon>
        <taxon>Actinomycetes</taxon>
        <taxon>Micrococcales</taxon>
        <taxon>Microbacteriaceae</taxon>
        <taxon>Labedella</taxon>
    </lineage>
</organism>
<proteinExistence type="predicted"/>
<evidence type="ECO:0000313" key="2">
    <source>
        <dbReference type="Proteomes" id="UP000241203"/>
    </source>
</evidence>
<dbReference type="Proteomes" id="UP000241203">
    <property type="component" value="Unassembled WGS sequence"/>
</dbReference>
<comment type="caution">
    <text evidence="1">The sequence shown here is derived from an EMBL/GenBank/DDBJ whole genome shotgun (WGS) entry which is preliminary data.</text>
</comment>
<gene>
    <name evidence="1" type="ORF">CLV49_1403</name>
</gene>
<sequence length="38" mass="4529">MSELCTPQRQQRDLTFVEQLPVKPLYERYESFPAVETV</sequence>
<reference evidence="1 2" key="1">
    <citation type="submission" date="2018-03" db="EMBL/GenBank/DDBJ databases">
        <title>Genomic Encyclopedia of Archaeal and Bacterial Type Strains, Phase II (KMG-II): from individual species to whole genera.</title>
        <authorList>
            <person name="Goeker M."/>
        </authorList>
    </citation>
    <scope>NUCLEOTIDE SEQUENCE [LARGE SCALE GENOMIC DNA]</scope>
    <source>
        <strain evidence="1 2">DSM 21548</strain>
    </source>
</reference>
<evidence type="ECO:0000313" key="1">
    <source>
        <dbReference type="EMBL" id="PSL37796.1"/>
    </source>
</evidence>
<dbReference type="EMBL" id="PYAU01000001">
    <property type="protein sequence ID" value="PSL37796.1"/>
    <property type="molecule type" value="Genomic_DNA"/>
</dbReference>
<protein>
    <submittedName>
        <fullName evidence="1">Uncharacterized protein</fullName>
    </submittedName>
</protein>
<dbReference type="AlphaFoldDB" id="A0A2P8GV14"/>
<accession>A0A2P8GV14</accession>
<name>A0A2P8GV14_9MICO</name>